<accession>A0AA49GSY1</accession>
<dbReference type="GO" id="GO:0008300">
    <property type="term" value="P:isoprenoid catabolic process"/>
    <property type="evidence" value="ECO:0007669"/>
    <property type="project" value="TreeGrafter"/>
</dbReference>
<name>A0AA49GSY1_9BACT</name>
<dbReference type="PANTHER" id="PTHR42964">
    <property type="entry name" value="ENOYL-COA HYDRATASE"/>
    <property type="match status" value="1"/>
</dbReference>
<reference evidence="2" key="1">
    <citation type="journal article" date="2023" name="Comput. Struct. Biotechnol. J.">
        <title>Discovery of a novel marine Bacteroidetes with a rich repertoire of carbohydrate-active enzymes.</title>
        <authorList>
            <person name="Chen B."/>
            <person name="Liu G."/>
            <person name="Chen Q."/>
            <person name="Wang H."/>
            <person name="Liu L."/>
            <person name="Tang K."/>
        </authorList>
    </citation>
    <scope>NUCLEOTIDE SEQUENCE</scope>
    <source>
        <strain evidence="2">TK19036</strain>
    </source>
</reference>
<reference evidence="2" key="2">
    <citation type="journal article" date="2024" name="Antonie Van Leeuwenhoek">
        <title>Roseihalotalea indica gen. nov., sp. nov., a halophilic Bacteroidetes from mesopelagic Southwest Indian Ocean with higher carbohydrate metabolic potential.</title>
        <authorList>
            <person name="Chen B."/>
            <person name="Zhang M."/>
            <person name="Lin D."/>
            <person name="Ye J."/>
            <person name="Tang K."/>
        </authorList>
    </citation>
    <scope>NUCLEOTIDE SEQUENCE</scope>
    <source>
        <strain evidence="2">TK19036</strain>
    </source>
</reference>
<sequence length="273" mass="30525">MYQYETVELEVQNGIGTLWLNRPDVRNAFNHHMISELMDCMQSLENDPTITALLIRGRGKSFCAGADIHWMKSFSSLSYDDDYQENMHLARCFYTIYTFSKPTIALVHGAAFGGANGLLAACDMAYCLTDTAFAFSEVKIGIIPATISPYVIKRVGEFNARELMLTGKRFYGEEAAHKGLVNAVFDSPEALEEHVHQMAQELKTSAPGAMTNCKELIFNITKSNNFNETIDYTARMIADARASKEGQEGMSAFIEKRKPSWIVNTQSTQDHVS</sequence>
<dbReference type="EMBL" id="CP120682">
    <property type="protein sequence ID" value="WKN36824.1"/>
    <property type="molecule type" value="Genomic_DNA"/>
</dbReference>
<dbReference type="Pfam" id="PF00378">
    <property type="entry name" value="ECH_1"/>
    <property type="match status" value="1"/>
</dbReference>
<protein>
    <submittedName>
        <fullName evidence="2">Enoyl-CoA hydratase-related protein</fullName>
    </submittedName>
</protein>
<dbReference type="PANTHER" id="PTHR42964:SF1">
    <property type="entry name" value="POLYKETIDE BIOSYNTHESIS ENOYL-COA HYDRATASE PKSH-RELATED"/>
    <property type="match status" value="1"/>
</dbReference>
<gene>
    <name evidence="2" type="ORF">K4G66_31145</name>
</gene>
<dbReference type="SUPFAM" id="SSF52096">
    <property type="entry name" value="ClpP/crotonase"/>
    <property type="match status" value="1"/>
</dbReference>
<dbReference type="GO" id="GO:0003824">
    <property type="term" value="F:catalytic activity"/>
    <property type="evidence" value="ECO:0007669"/>
    <property type="project" value="UniProtKB-ARBA"/>
</dbReference>
<dbReference type="Gene3D" id="1.10.12.10">
    <property type="entry name" value="Lyase 2-enoyl-coa Hydratase, Chain A, domain 2"/>
    <property type="match status" value="1"/>
</dbReference>
<comment type="similarity">
    <text evidence="1">Belongs to the enoyl-CoA hydratase/isomerase family.</text>
</comment>
<dbReference type="Gene3D" id="3.90.226.10">
    <property type="entry name" value="2-enoyl-CoA Hydratase, Chain A, domain 1"/>
    <property type="match status" value="1"/>
</dbReference>
<evidence type="ECO:0000256" key="1">
    <source>
        <dbReference type="ARBA" id="ARBA00005254"/>
    </source>
</evidence>
<evidence type="ECO:0000313" key="2">
    <source>
        <dbReference type="EMBL" id="WKN36824.1"/>
    </source>
</evidence>
<dbReference type="CDD" id="cd06558">
    <property type="entry name" value="crotonase-like"/>
    <property type="match status" value="1"/>
</dbReference>
<dbReference type="InterPro" id="IPR051683">
    <property type="entry name" value="Enoyl-CoA_Hydratase/Isomerase"/>
</dbReference>
<dbReference type="InterPro" id="IPR001753">
    <property type="entry name" value="Enoyl-CoA_hydra/iso"/>
</dbReference>
<organism evidence="2">
    <name type="scientific">Roseihalotalea indica</name>
    <dbReference type="NCBI Taxonomy" id="2867963"/>
    <lineage>
        <taxon>Bacteria</taxon>
        <taxon>Pseudomonadati</taxon>
        <taxon>Bacteroidota</taxon>
        <taxon>Cytophagia</taxon>
        <taxon>Cytophagales</taxon>
        <taxon>Catalimonadaceae</taxon>
        <taxon>Roseihalotalea</taxon>
    </lineage>
</organism>
<proteinExistence type="inferred from homology"/>
<dbReference type="InterPro" id="IPR014748">
    <property type="entry name" value="Enoyl-CoA_hydra_C"/>
</dbReference>
<dbReference type="AlphaFoldDB" id="A0AA49GSY1"/>
<dbReference type="InterPro" id="IPR029045">
    <property type="entry name" value="ClpP/crotonase-like_dom_sf"/>
</dbReference>